<protein>
    <submittedName>
        <fullName evidence="2">TTLL6 isoform 4</fullName>
    </submittedName>
</protein>
<accession>A0A2J8J957</accession>
<evidence type="ECO:0000313" key="3">
    <source>
        <dbReference type="Proteomes" id="UP000236370"/>
    </source>
</evidence>
<dbReference type="EMBL" id="NBAG03000498">
    <property type="protein sequence ID" value="PNI19287.1"/>
    <property type="molecule type" value="Genomic_DNA"/>
</dbReference>
<feature type="compositionally biased region" description="Low complexity" evidence="1">
    <location>
        <begin position="89"/>
        <end position="100"/>
    </location>
</feature>
<organism evidence="2 3">
    <name type="scientific">Pan troglodytes</name>
    <name type="common">Chimpanzee</name>
    <dbReference type="NCBI Taxonomy" id="9598"/>
    <lineage>
        <taxon>Eukaryota</taxon>
        <taxon>Metazoa</taxon>
        <taxon>Chordata</taxon>
        <taxon>Craniata</taxon>
        <taxon>Vertebrata</taxon>
        <taxon>Euteleostomi</taxon>
        <taxon>Mammalia</taxon>
        <taxon>Eutheria</taxon>
        <taxon>Euarchontoglires</taxon>
        <taxon>Primates</taxon>
        <taxon>Haplorrhini</taxon>
        <taxon>Catarrhini</taxon>
        <taxon>Hominidae</taxon>
        <taxon>Pan</taxon>
    </lineage>
</organism>
<evidence type="ECO:0000313" key="2">
    <source>
        <dbReference type="EMBL" id="PNI19287.1"/>
    </source>
</evidence>
<reference evidence="2 3" key="1">
    <citation type="submission" date="2017-12" db="EMBL/GenBank/DDBJ databases">
        <title>High-resolution comparative analysis of great ape genomes.</title>
        <authorList>
            <person name="Pollen A."/>
            <person name="Hastie A."/>
            <person name="Hormozdiari F."/>
            <person name="Dougherty M."/>
            <person name="Liu R."/>
            <person name="Chaisson M."/>
            <person name="Hoppe E."/>
            <person name="Hill C."/>
            <person name="Pang A."/>
            <person name="Hillier L."/>
            <person name="Baker C."/>
            <person name="Armstrong J."/>
            <person name="Shendure J."/>
            <person name="Paten B."/>
            <person name="Wilson R."/>
            <person name="Chao H."/>
            <person name="Schneider V."/>
            <person name="Ventura M."/>
            <person name="Kronenberg Z."/>
            <person name="Murali S."/>
            <person name="Gordon D."/>
            <person name="Cantsilieris S."/>
            <person name="Munson K."/>
            <person name="Nelson B."/>
            <person name="Raja A."/>
            <person name="Underwood J."/>
            <person name="Diekhans M."/>
            <person name="Fiddes I."/>
            <person name="Haussler D."/>
            <person name="Eichler E."/>
        </authorList>
    </citation>
    <scope>NUCLEOTIDE SEQUENCE [LARGE SCALE GENOMIC DNA]</scope>
    <source>
        <strain evidence="2">Yerkes chimp pedigree #C0471</strain>
    </source>
</reference>
<feature type="non-terminal residue" evidence="2">
    <location>
        <position position="1"/>
    </location>
</feature>
<proteinExistence type="predicted"/>
<name>A0A2J8J957_PANTR</name>
<gene>
    <name evidence="2" type="ORF">CK820_G0049617</name>
</gene>
<dbReference type="AlphaFoldDB" id="A0A2J8J957"/>
<dbReference type="Proteomes" id="UP000236370">
    <property type="component" value="Unassembled WGS sequence"/>
</dbReference>
<feature type="compositionally biased region" description="Basic and acidic residues" evidence="1">
    <location>
        <begin position="57"/>
        <end position="77"/>
    </location>
</feature>
<sequence length="184" mass="20298">PMGALLLHPSRRGPAGVVASWTSSPAGRDGGVGIAGAWYFPRASSQAREMPQCPTLESREGANSEEKGDSSKDDPKETVALAFVRENPGAQNGLQNAQQQGKKKRKKKRMPLKNSRKRRFPCFKKALICPGNLVRLQYDSTILTYQDPTAACAFRFLFNISPCLAPFRLIDEGKLVHFLIHSFP</sequence>
<feature type="compositionally biased region" description="Basic residues" evidence="1">
    <location>
        <begin position="101"/>
        <end position="114"/>
    </location>
</feature>
<comment type="caution">
    <text evidence="2">The sequence shown here is derived from an EMBL/GenBank/DDBJ whole genome shotgun (WGS) entry which is preliminary data.</text>
</comment>
<evidence type="ECO:0000256" key="1">
    <source>
        <dbReference type="SAM" id="MobiDB-lite"/>
    </source>
</evidence>
<feature type="region of interest" description="Disordered" evidence="1">
    <location>
        <begin position="45"/>
        <end position="114"/>
    </location>
</feature>